<dbReference type="Proteomes" id="UP000245629">
    <property type="component" value="Chromosome 2"/>
</dbReference>
<evidence type="ECO:0000313" key="3">
    <source>
        <dbReference type="Proteomes" id="UP000245629"/>
    </source>
</evidence>
<protein>
    <submittedName>
        <fullName evidence="2">Uncharacterized protein</fullName>
    </submittedName>
</protein>
<name>A0A2S2CSH4_9PROT</name>
<evidence type="ECO:0000256" key="1">
    <source>
        <dbReference type="SAM" id="MobiDB-lite"/>
    </source>
</evidence>
<dbReference type="EMBL" id="CP029353">
    <property type="protein sequence ID" value="AWK87464.1"/>
    <property type="molecule type" value="Genomic_DNA"/>
</dbReference>
<feature type="region of interest" description="Disordered" evidence="1">
    <location>
        <begin position="24"/>
        <end position="67"/>
    </location>
</feature>
<feature type="region of interest" description="Disordered" evidence="1">
    <location>
        <begin position="141"/>
        <end position="191"/>
    </location>
</feature>
<dbReference type="RefSeq" id="WP_109328647.1">
    <property type="nucleotide sequence ID" value="NZ_CP029353.1"/>
</dbReference>
<reference evidence="3" key="1">
    <citation type="submission" date="2018-05" db="EMBL/GenBank/DDBJ databases">
        <title>Azospirillum thermophila sp. nov., a novel isolated from hot spring.</title>
        <authorList>
            <person name="Zhao Z."/>
        </authorList>
    </citation>
    <scope>NUCLEOTIDE SEQUENCE [LARGE SCALE GENOMIC DNA]</scope>
    <source>
        <strain evidence="3">CFH 70021</strain>
    </source>
</reference>
<keyword evidence="3" id="KW-1185">Reference proteome</keyword>
<evidence type="ECO:0000313" key="2">
    <source>
        <dbReference type="EMBL" id="AWK87464.1"/>
    </source>
</evidence>
<dbReference type="AlphaFoldDB" id="A0A2S2CSH4"/>
<proteinExistence type="predicted"/>
<feature type="compositionally biased region" description="Low complexity" evidence="1">
    <location>
        <begin position="34"/>
        <end position="47"/>
    </location>
</feature>
<dbReference type="KEGG" id="azz:DEW08_15645"/>
<dbReference type="OrthoDB" id="7365448at2"/>
<accession>A0A2S2CSH4</accession>
<gene>
    <name evidence="2" type="ORF">DEW08_15645</name>
</gene>
<sequence>MAALGFYGRPLRAAWDRRDPAALGSSLVRDGRPGRAPADGPDALADLPEPRTPPGFSPDPEDRRLVPRSTLPDATWARIARLIAAGYSPAEAGAKLGVAHKTIWQEHRSFRLRTCWEYVSLVREARARLRALNALVAPSWTLPPGDEGRLDHDPGSLPGKTPGPGGPAEKKTGAPPAASPSERRGRARSRRRIVVQPLHNPGYRPYRIIALIPLMKPREIRVVHCRSTAQSAQGGTVRRRRSLPSANLRRREHAGRERYGRAHVMQRTVLCSPSAGG</sequence>
<organism evidence="2 3">
    <name type="scientific">Azospirillum thermophilum</name>
    <dbReference type="NCBI Taxonomy" id="2202148"/>
    <lineage>
        <taxon>Bacteria</taxon>
        <taxon>Pseudomonadati</taxon>
        <taxon>Pseudomonadota</taxon>
        <taxon>Alphaproteobacteria</taxon>
        <taxon>Rhodospirillales</taxon>
        <taxon>Azospirillaceae</taxon>
        <taxon>Azospirillum</taxon>
    </lineage>
</organism>